<feature type="non-terminal residue" evidence="1">
    <location>
        <position position="1"/>
    </location>
</feature>
<dbReference type="EMBL" id="AMZH03022544">
    <property type="protein sequence ID" value="RRT37218.1"/>
    <property type="molecule type" value="Genomic_DNA"/>
</dbReference>
<dbReference type="Proteomes" id="UP000287651">
    <property type="component" value="Unassembled WGS sequence"/>
</dbReference>
<reference evidence="1 2" key="1">
    <citation type="journal article" date="2014" name="Agronomy (Basel)">
        <title>A Draft Genome Sequence for Ensete ventricosum, the Drought-Tolerant Tree Against Hunger.</title>
        <authorList>
            <person name="Harrison J."/>
            <person name="Moore K.A."/>
            <person name="Paszkiewicz K."/>
            <person name="Jones T."/>
            <person name="Grant M."/>
            <person name="Ambacheew D."/>
            <person name="Muzemil S."/>
            <person name="Studholme D.J."/>
        </authorList>
    </citation>
    <scope>NUCLEOTIDE SEQUENCE [LARGE SCALE GENOMIC DNA]</scope>
</reference>
<evidence type="ECO:0000313" key="2">
    <source>
        <dbReference type="Proteomes" id="UP000287651"/>
    </source>
</evidence>
<name>A0A426XCM4_ENSVE</name>
<proteinExistence type="predicted"/>
<organism evidence="1 2">
    <name type="scientific">Ensete ventricosum</name>
    <name type="common">Abyssinian banana</name>
    <name type="synonym">Musa ensete</name>
    <dbReference type="NCBI Taxonomy" id="4639"/>
    <lineage>
        <taxon>Eukaryota</taxon>
        <taxon>Viridiplantae</taxon>
        <taxon>Streptophyta</taxon>
        <taxon>Embryophyta</taxon>
        <taxon>Tracheophyta</taxon>
        <taxon>Spermatophyta</taxon>
        <taxon>Magnoliopsida</taxon>
        <taxon>Liliopsida</taxon>
        <taxon>Zingiberales</taxon>
        <taxon>Musaceae</taxon>
        <taxon>Ensete</taxon>
    </lineage>
</organism>
<gene>
    <name evidence="1" type="ORF">B296_00038958</name>
</gene>
<comment type="caution">
    <text evidence="1">The sequence shown here is derived from an EMBL/GenBank/DDBJ whole genome shotgun (WGS) entry which is preliminary data.</text>
</comment>
<dbReference type="AlphaFoldDB" id="A0A426XCM4"/>
<evidence type="ECO:0000313" key="1">
    <source>
        <dbReference type="EMBL" id="RRT37218.1"/>
    </source>
</evidence>
<sequence length="52" mass="5856">TPNLESIRVLSFGIRAAFLVSHFPSTTTQSNSHNCLDRHRILPSFPPPRIIL</sequence>
<protein>
    <submittedName>
        <fullName evidence="1">Uncharacterized protein</fullName>
    </submittedName>
</protein>
<accession>A0A426XCM4</accession>